<evidence type="ECO:0000256" key="1">
    <source>
        <dbReference type="SAM" id="Phobius"/>
    </source>
</evidence>
<keyword evidence="1" id="KW-0812">Transmembrane</keyword>
<keyword evidence="3" id="KW-1185">Reference proteome</keyword>
<keyword evidence="1" id="KW-1133">Transmembrane helix</keyword>
<dbReference type="Proteomes" id="UP001198200">
    <property type="component" value="Unassembled WGS sequence"/>
</dbReference>
<dbReference type="RefSeq" id="WP_118612913.1">
    <property type="nucleotide sequence ID" value="NZ_JAJEQN010000009.1"/>
</dbReference>
<reference evidence="2 3" key="1">
    <citation type="submission" date="2021-10" db="EMBL/GenBank/DDBJ databases">
        <title>Anaerobic single-cell dispensing facilitates the cultivation of human gut bacteria.</title>
        <authorList>
            <person name="Afrizal A."/>
        </authorList>
    </citation>
    <scope>NUCLEOTIDE SEQUENCE [LARGE SCALE GENOMIC DNA]</scope>
    <source>
        <strain evidence="2 3">CLA-AA-H224</strain>
    </source>
</reference>
<evidence type="ECO:0000313" key="2">
    <source>
        <dbReference type="EMBL" id="MCC2221031.1"/>
    </source>
</evidence>
<dbReference type="EMBL" id="JAJEQN010000009">
    <property type="protein sequence ID" value="MCC2221031.1"/>
    <property type="molecule type" value="Genomic_DNA"/>
</dbReference>
<comment type="caution">
    <text evidence="2">The sequence shown here is derived from an EMBL/GenBank/DDBJ whole genome shotgun (WGS) entry which is preliminary data.</text>
</comment>
<name>A0AAE3E475_9FIRM</name>
<accession>A0AAE3E475</accession>
<organism evidence="2 3">
    <name type="scientific">Anthropogastromicrobium aceti</name>
    <dbReference type="NCBI Taxonomy" id="2981768"/>
    <lineage>
        <taxon>Bacteria</taxon>
        <taxon>Bacillati</taxon>
        <taxon>Bacillota</taxon>
        <taxon>Clostridia</taxon>
        <taxon>Lachnospirales</taxon>
        <taxon>Lachnospiraceae</taxon>
        <taxon>Anthropogastromicrobium</taxon>
    </lineage>
</organism>
<evidence type="ECO:0000313" key="3">
    <source>
        <dbReference type="Proteomes" id="UP001198200"/>
    </source>
</evidence>
<feature type="transmembrane region" description="Helical" evidence="1">
    <location>
        <begin position="29"/>
        <end position="49"/>
    </location>
</feature>
<dbReference type="Pfam" id="PF06686">
    <property type="entry name" value="SpoIIIAC"/>
    <property type="match status" value="2"/>
</dbReference>
<feature type="transmembrane region" description="Helical" evidence="1">
    <location>
        <begin position="100"/>
        <end position="118"/>
    </location>
</feature>
<dbReference type="AlphaFoldDB" id="A0AAE3E475"/>
<proteinExistence type="predicted"/>
<dbReference type="InterPro" id="IPR025664">
    <property type="entry name" value="Spore_III_AC/AD"/>
</dbReference>
<sequence>MWKIAAAGIAFTLLAVCLKQIKEEYRTYLMLAAGLFFGYYLLEQIRYLIQSMNQLRQYLSIDNIYMESILKMIGITCLGEFTCDFCKDCGQEALGRQISMAARLTILGFSMPIVLAVLKNVSKLM</sequence>
<keyword evidence="1" id="KW-0472">Membrane</keyword>
<gene>
    <name evidence="2" type="ORF">LKD48_05130</name>
</gene>
<protein>
    <submittedName>
        <fullName evidence="2">Stage III sporulation protein AD</fullName>
    </submittedName>
</protein>